<dbReference type="InterPro" id="IPR053139">
    <property type="entry name" value="Surface_bspA-like"/>
</dbReference>
<dbReference type="PANTHER" id="PTHR45661:SF3">
    <property type="entry name" value="IG-LIKE DOMAIN-CONTAINING PROTEIN"/>
    <property type="match status" value="1"/>
</dbReference>
<reference evidence="1 2" key="1">
    <citation type="submission" date="2017-07" db="EMBL/GenBank/DDBJ databases">
        <title>Draft genome sequence of Prevotella copri isolated from the gut of healthy adult Indian.</title>
        <authorList>
            <person name="Das B."/>
            <person name="Bag S."/>
            <person name="Ghosh T.S."/>
        </authorList>
    </citation>
    <scope>NUCLEOTIDE SEQUENCE [LARGE SCALE GENOMIC DNA]</scope>
    <source>
        <strain evidence="1 2">Indica</strain>
    </source>
</reference>
<name>A0AA91TLW4_9BACT</name>
<dbReference type="Pfam" id="PF13306">
    <property type="entry name" value="LRR_5"/>
    <property type="match status" value="2"/>
</dbReference>
<evidence type="ECO:0000313" key="1">
    <source>
        <dbReference type="EMBL" id="OXL45290.1"/>
    </source>
</evidence>
<evidence type="ECO:0000313" key="2">
    <source>
        <dbReference type="Proteomes" id="UP000215155"/>
    </source>
</evidence>
<dbReference type="EMBL" id="NMPZ01000001">
    <property type="protein sequence ID" value="OXL45290.1"/>
    <property type="molecule type" value="Genomic_DNA"/>
</dbReference>
<comment type="caution">
    <text evidence="1">The sequence shown here is derived from an EMBL/GenBank/DDBJ whole genome shotgun (WGS) entry which is preliminary data.</text>
</comment>
<dbReference type="RefSeq" id="WP_089542562.1">
    <property type="nucleotide sequence ID" value="NZ_DAWCZU010000020.1"/>
</dbReference>
<dbReference type="Gene3D" id="3.80.10.10">
    <property type="entry name" value="Ribonuclease Inhibitor"/>
    <property type="match status" value="3"/>
</dbReference>
<organism evidence="1 2">
    <name type="scientific">Segatella copri</name>
    <dbReference type="NCBI Taxonomy" id="165179"/>
    <lineage>
        <taxon>Bacteria</taxon>
        <taxon>Pseudomonadati</taxon>
        <taxon>Bacteroidota</taxon>
        <taxon>Bacteroidia</taxon>
        <taxon>Bacteroidales</taxon>
        <taxon>Prevotellaceae</taxon>
        <taxon>Segatella</taxon>
    </lineage>
</organism>
<proteinExistence type="predicted"/>
<dbReference type="PANTHER" id="PTHR45661">
    <property type="entry name" value="SURFACE ANTIGEN"/>
    <property type="match status" value="1"/>
</dbReference>
<dbReference type="Proteomes" id="UP000215155">
    <property type="component" value="Unassembled WGS sequence"/>
</dbReference>
<accession>A0AA91TLW4</accession>
<dbReference type="AlphaFoldDB" id="A0AA91TLW4"/>
<gene>
    <name evidence="1" type="ORF">CFT61_00605</name>
</gene>
<dbReference type="InterPro" id="IPR032675">
    <property type="entry name" value="LRR_dom_sf"/>
</dbReference>
<protein>
    <recommendedName>
        <fullName evidence="3">Leucine-rich repeat domain-containing protein</fullName>
    </recommendedName>
</protein>
<dbReference type="InterPro" id="IPR026906">
    <property type="entry name" value="LRR_5"/>
</dbReference>
<sequence length="516" mass="56894">MKYPKISEYVKAIQNAGANLGRLAHLSPVLDDHEEPYHMSGDSSVVFKMQDKSTGNFYVLKCFTIDPKELSDVHLQNADEQNMTESSNSSSVKFLEKELLVYSRKKEKKYPVELMEWVDEESMGAFLAADEELLTVATDEELNEAIIDEFGVKYRKDGRKLLEAPHELDGSYSIRKGTKIICDMAFYDCKSLSSLVIPDSVIGIGYGAFEGCSSLRSLVIPDSVTNLNGNPFCKWDGELKCLSPYFIYDNKVLFDKDKSTIISFRDKDTTSYVIPDRVSGIGSGAFYDCKFLESLIIPDSVTYIGYYAFGGCKSLKSLVLPDSVTSIGAWAFSQCILLSCVVLPDNIARIEDNVFDCCASLNDIVLPDSVTRIGNAAFSYCSSLSNIVIPNGVTSIGTWAFSGCSSLSNIILPDSVTRIGNAAFVGCSSLKSIVIPNGVTRIGTWTFLYCCSLSNIVIPDSVTRIGSIAFQFCYSLSTISIPDSVTRIGGRAFHDCYFPNDLKQELISRFGEKIFE</sequence>
<evidence type="ECO:0008006" key="3">
    <source>
        <dbReference type="Google" id="ProtNLM"/>
    </source>
</evidence>
<dbReference type="SUPFAM" id="SSF52058">
    <property type="entry name" value="L domain-like"/>
    <property type="match status" value="1"/>
</dbReference>